<dbReference type="AlphaFoldDB" id="A0A828U4D0"/>
<dbReference type="InterPro" id="IPR031886">
    <property type="entry name" value="DUF4765"/>
</dbReference>
<proteinExistence type="predicted"/>
<reference evidence="2 3" key="1">
    <citation type="journal article" date="2012" name="J. Bacteriol.">
        <title>Draft Genome Sequences of the Diarrheagenic Escherichia coli Collection.</title>
        <authorList>
            <person name="Hazen T.H."/>
            <person name="Sahl J.W."/>
            <person name="Redman J.C."/>
            <person name="Morris C.R."/>
            <person name="Daugherty S.C."/>
            <person name="Chibucos M.C."/>
            <person name="Sengamalay N.A."/>
            <person name="Fraser-Liggett C.M."/>
            <person name="Steinsland H."/>
            <person name="Whittam T.S."/>
            <person name="Whittam B."/>
            <person name="Manning S.D."/>
            <person name="Rasko D.A."/>
        </authorList>
    </citation>
    <scope>NUCLEOTIDE SEQUENCE [LARGE SCALE GENOMIC DNA]</scope>
    <source>
        <strain evidence="2 3">DEC2D</strain>
    </source>
</reference>
<name>A0A828U4D0_ECOLX</name>
<evidence type="ECO:0000259" key="1">
    <source>
        <dbReference type="Pfam" id="PF15962"/>
    </source>
</evidence>
<feature type="domain" description="DUF4765" evidence="1">
    <location>
        <begin position="1"/>
        <end position="289"/>
    </location>
</feature>
<evidence type="ECO:0000313" key="3">
    <source>
        <dbReference type="Proteomes" id="UP000005272"/>
    </source>
</evidence>
<sequence length="290" mass="32301">MELASMEGNELYSATGFNNENYGYYKRSGDGFYRKQHSYQPLSNEMPNKIKYNNRELELTKESNSNIYSGTFTDNGKNSLVKFYKDSDGNFYQADGLKGGGLIRHTDKPYSELKEGDIGYDEELLDITDDSPELEETLPAISEDLYPSEEENVQNIYRKFRSGDHDAGMTEVTLCRGTIASQAENIVSYSTAGGGEIANPNVSPVSEDTAKLQIKSGRIEPEYTTDISVADRFSRGHYLVIVKAKVKYLTRGSISESGWIIPQNAPVEPVGLIDRTFGQSENIQQANASK</sequence>
<evidence type="ECO:0000313" key="2">
    <source>
        <dbReference type="EMBL" id="EHU44992.1"/>
    </source>
</evidence>
<protein>
    <submittedName>
        <fullName evidence="2">Putative T3SS effector EspN2-2 domain protein</fullName>
    </submittedName>
</protein>
<accession>A0A828U4D0</accession>
<dbReference type="Pfam" id="PF15962">
    <property type="entry name" value="DUF4765"/>
    <property type="match status" value="1"/>
</dbReference>
<gene>
    <name evidence="2" type="ORF">ECDEC2D_2486</name>
</gene>
<organism evidence="2 3">
    <name type="scientific">Escherichia coli DEC2D</name>
    <dbReference type="NCBI Taxonomy" id="868141"/>
    <lineage>
        <taxon>Bacteria</taxon>
        <taxon>Pseudomonadati</taxon>
        <taxon>Pseudomonadota</taxon>
        <taxon>Gammaproteobacteria</taxon>
        <taxon>Enterobacterales</taxon>
        <taxon>Enterobacteriaceae</taxon>
        <taxon>Escherichia</taxon>
    </lineage>
</organism>
<comment type="caution">
    <text evidence="2">The sequence shown here is derived from an EMBL/GenBank/DDBJ whole genome shotgun (WGS) entry which is preliminary data.</text>
</comment>
<dbReference type="Proteomes" id="UP000005272">
    <property type="component" value="Unassembled WGS sequence"/>
</dbReference>
<dbReference type="EMBL" id="AIFC01000023">
    <property type="protein sequence ID" value="EHU44992.1"/>
    <property type="molecule type" value="Genomic_DNA"/>
</dbReference>